<organism evidence="1 2">
    <name type="scientific">candidate division KSB3 bacterium</name>
    <dbReference type="NCBI Taxonomy" id="2044937"/>
    <lineage>
        <taxon>Bacteria</taxon>
        <taxon>candidate division KSB3</taxon>
    </lineage>
</organism>
<comment type="caution">
    <text evidence="1">The sequence shown here is derived from an EMBL/GenBank/DDBJ whole genome shotgun (WGS) entry which is preliminary data.</text>
</comment>
<evidence type="ECO:0000313" key="2">
    <source>
        <dbReference type="Proteomes" id="UP000649604"/>
    </source>
</evidence>
<dbReference type="Proteomes" id="UP000649604">
    <property type="component" value="Unassembled WGS sequence"/>
</dbReference>
<protein>
    <submittedName>
        <fullName evidence="1">Acetylpolyamine amidohydrolase</fullName>
    </submittedName>
</protein>
<accession>A0A9D5Q777</accession>
<reference evidence="1" key="1">
    <citation type="submission" date="2019-11" db="EMBL/GenBank/DDBJ databases">
        <title>Microbial mats filling the niche in hypersaline microbial mats.</title>
        <authorList>
            <person name="Wong H.L."/>
            <person name="Macleod F.I."/>
            <person name="White R.A. III"/>
            <person name="Burns B.P."/>
        </authorList>
    </citation>
    <scope>NUCLEOTIDE SEQUENCE</scope>
    <source>
        <strain evidence="1">Rbin_158</strain>
    </source>
</reference>
<feature type="non-terminal residue" evidence="1">
    <location>
        <position position="94"/>
    </location>
</feature>
<name>A0A9D5Q777_9BACT</name>
<proteinExistence type="predicted"/>
<dbReference type="AlphaFoldDB" id="A0A9D5Q777"/>
<evidence type="ECO:0000313" key="1">
    <source>
        <dbReference type="EMBL" id="MBD3326022.1"/>
    </source>
</evidence>
<sequence length="94" mass="11013">MLRIYRVYDDVLPIHQAAIRQVQEILRTHFSDIADREIQKLPQQLQNPLKYRFRSLLFVAEGARKQVQGFALVMHEPNVRFCFLDFLASAPGKT</sequence>
<gene>
    <name evidence="1" type="ORF">GF339_15665</name>
</gene>
<dbReference type="EMBL" id="WJJP01000515">
    <property type="protein sequence ID" value="MBD3326022.1"/>
    <property type="molecule type" value="Genomic_DNA"/>
</dbReference>